<reference evidence="4" key="5">
    <citation type="submission" date="2018-04" db="UniProtKB">
        <authorList>
            <consortium name="EnsemblFungi"/>
        </authorList>
    </citation>
    <scope>IDENTIFICATION</scope>
    <source>
        <strain evidence="4">R3-111a-1</strain>
    </source>
</reference>
<dbReference type="SUPFAM" id="SSF49344">
    <property type="entry name" value="CBD9-like"/>
    <property type="match status" value="1"/>
</dbReference>
<sequence length="283" mass="29420">MSRLLRKHGRPGRKSPPSSLSHLLALQIVATALLLPFFSQLTQAKDATSSAAQKSAPFVDQATGLTMERFFGARTSFGYAMALPENTTSASFIGQFQFPLASGNGYGAMGFIGDMDDNFILAVWPDGGGGVQASFRQATDEDNPPEVTGRFKVRPIARGVAVNATSLLYTFLCEDCLDPALGLGPEQASADAVMGWALSARQVSDAANPGARLGFHERGFGPFTARLGNARVAQAQFDAVAALAGEAVAASARATPVVLGAGQGKGKDGKGDDSDNDSDDDGD</sequence>
<protein>
    <recommendedName>
        <fullName evidence="2">Cellobiose dehydrogenase-like cytochrome domain-containing protein</fullName>
    </recommendedName>
</protein>
<feature type="compositionally biased region" description="Acidic residues" evidence="1">
    <location>
        <begin position="274"/>
        <end position="283"/>
    </location>
</feature>
<dbReference type="EnsemblFungi" id="EJT69793">
    <property type="protein sequence ID" value="EJT69793"/>
    <property type="gene ID" value="GGTG_12676"/>
</dbReference>
<name>J3PGP7_GAET3</name>
<dbReference type="PANTHER" id="PTHR47190:SF1">
    <property type="entry name" value="GLUCOSE-METHANOL-CHOLINE OXIDOREDUCTASE N-TERMINAL DOMAIN-CONTAINING PROTEIN"/>
    <property type="match status" value="1"/>
</dbReference>
<organism evidence="3">
    <name type="scientific">Gaeumannomyces tritici (strain R3-111a-1)</name>
    <name type="common">Wheat and barley take-all root rot fungus</name>
    <name type="synonym">Gaeumannomyces graminis var. tritici</name>
    <dbReference type="NCBI Taxonomy" id="644352"/>
    <lineage>
        <taxon>Eukaryota</taxon>
        <taxon>Fungi</taxon>
        <taxon>Dikarya</taxon>
        <taxon>Ascomycota</taxon>
        <taxon>Pezizomycotina</taxon>
        <taxon>Sordariomycetes</taxon>
        <taxon>Sordariomycetidae</taxon>
        <taxon>Magnaporthales</taxon>
        <taxon>Magnaporthaceae</taxon>
        <taxon>Gaeumannomyces</taxon>
    </lineage>
</organism>
<evidence type="ECO:0000313" key="5">
    <source>
        <dbReference type="Proteomes" id="UP000006039"/>
    </source>
</evidence>
<dbReference type="STRING" id="644352.J3PGP7"/>
<evidence type="ECO:0000256" key="1">
    <source>
        <dbReference type="SAM" id="MobiDB-lite"/>
    </source>
</evidence>
<evidence type="ECO:0000313" key="4">
    <source>
        <dbReference type="EnsemblFungi" id="EJT69793"/>
    </source>
</evidence>
<dbReference type="PANTHER" id="PTHR47190">
    <property type="entry name" value="DEHYDROGENASE, PUTATIVE-RELATED"/>
    <property type="match status" value="1"/>
</dbReference>
<proteinExistence type="predicted"/>
<accession>J3PGP7</accession>
<feature type="domain" description="Cellobiose dehydrogenase-like cytochrome" evidence="2">
    <location>
        <begin position="58"/>
        <end position="233"/>
    </location>
</feature>
<dbReference type="Pfam" id="PF16010">
    <property type="entry name" value="CDH-cyt"/>
    <property type="match status" value="1"/>
</dbReference>
<evidence type="ECO:0000313" key="3">
    <source>
        <dbReference type="EMBL" id="EJT69793.1"/>
    </source>
</evidence>
<dbReference type="Gene3D" id="2.60.40.1210">
    <property type="entry name" value="Cellobiose dehydrogenase, cytochrome domain"/>
    <property type="match status" value="1"/>
</dbReference>
<dbReference type="InterPro" id="IPR015920">
    <property type="entry name" value="Cellobiose_DH-like_cyt"/>
</dbReference>
<reference evidence="5" key="1">
    <citation type="submission" date="2010-07" db="EMBL/GenBank/DDBJ databases">
        <title>The genome sequence of Gaeumannomyces graminis var. tritici strain R3-111a-1.</title>
        <authorList>
            <consortium name="The Broad Institute Genome Sequencing Platform"/>
            <person name="Ma L.-J."/>
            <person name="Dead R."/>
            <person name="Young S."/>
            <person name="Zeng Q."/>
            <person name="Koehrsen M."/>
            <person name="Alvarado L."/>
            <person name="Berlin A."/>
            <person name="Chapman S.B."/>
            <person name="Chen Z."/>
            <person name="Freedman E."/>
            <person name="Gellesch M."/>
            <person name="Goldberg J."/>
            <person name="Griggs A."/>
            <person name="Gujja S."/>
            <person name="Heilman E.R."/>
            <person name="Heiman D."/>
            <person name="Hepburn T."/>
            <person name="Howarth C."/>
            <person name="Jen D."/>
            <person name="Larson L."/>
            <person name="Mehta T."/>
            <person name="Neiman D."/>
            <person name="Pearson M."/>
            <person name="Roberts A."/>
            <person name="Saif S."/>
            <person name="Shea T."/>
            <person name="Shenoy N."/>
            <person name="Sisk P."/>
            <person name="Stolte C."/>
            <person name="Sykes S."/>
            <person name="Walk T."/>
            <person name="White J."/>
            <person name="Yandava C."/>
            <person name="Haas B."/>
            <person name="Nusbaum C."/>
            <person name="Birren B."/>
        </authorList>
    </citation>
    <scope>NUCLEOTIDE SEQUENCE [LARGE SCALE GENOMIC DNA]</scope>
    <source>
        <strain evidence="5">R3-111a-1</strain>
    </source>
</reference>
<reference evidence="4" key="4">
    <citation type="journal article" date="2015" name="G3 (Bethesda)">
        <title>Genome sequences of three phytopathogenic species of the Magnaporthaceae family of fungi.</title>
        <authorList>
            <person name="Okagaki L.H."/>
            <person name="Nunes C.C."/>
            <person name="Sailsbery J."/>
            <person name="Clay B."/>
            <person name="Brown D."/>
            <person name="John T."/>
            <person name="Oh Y."/>
            <person name="Young N."/>
            <person name="Fitzgerald M."/>
            <person name="Haas B.J."/>
            <person name="Zeng Q."/>
            <person name="Young S."/>
            <person name="Adiconis X."/>
            <person name="Fan L."/>
            <person name="Levin J.Z."/>
            <person name="Mitchell T.K."/>
            <person name="Okubara P.A."/>
            <person name="Farman M.L."/>
            <person name="Kohn L.M."/>
            <person name="Birren B."/>
            <person name="Ma L.-J."/>
            <person name="Dean R.A."/>
        </authorList>
    </citation>
    <scope>NUCLEOTIDE SEQUENCE</scope>
    <source>
        <strain evidence="4">R3-111a-1</strain>
    </source>
</reference>
<reference evidence="3" key="2">
    <citation type="submission" date="2010-07" db="EMBL/GenBank/DDBJ databases">
        <authorList>
            <consortium name="The Broad Institute Genome Sequencing Platform"/>
            <consortium name="Broad Institute Genome Sequencing Center for Infectious Disease"/>
            <person name="Ma L.-J."/>
            <person name="Dead R."/>
            <person name="Young S."/>
            <person name="Zeng Q."/>
            <person name="Koehrsen M."/>
            <person name="Alvarado L."/>
            <person name="Berlin A."/>
            <person name="Chapman S.B."/>
            <person name="Chen Z."/>
            <person name="Freedman E."/>
            <person name="Gellesch M."/>
            <person name="Goldberg J."/>
            <person name="Griggs A."/>
            <person name="Gujja S."/>
            <person name="Heilman E.R."/>
            <person name="Heiman D."/>
            <person name="Hepburn T."/>
            <person name="Howarth C."/>
            <person name="Jen D."/>
            <person name="Larson L."/>
            <person name="Mehta T."/>
            <person name="Neiman D."/>
            <person name="Pearson M."/>
            <person name="Roberts A."/>
            <person name="Saif S."/>
            <person name="Shea T."/>
            <person name="Shenoy N."/>
            <person name="Sisk P."/>
            <person name="Stolte C."/>
            <person name="Sykes S."/>
            <person name="Walk T."/>
            <person name="White J."/>
            <person name="Yandava C."/>
            <person name="Haas B."/>
            <person name="Nusbaum C."/>
            <person name="Birren B."/>
        </authorList>
    </citation>
    <scope>NUCLEOTIDE SEQUENCE</scope>
    <source>
        <strain evidence="3">R3-111a-1</strain>
    </source>
</reference>
<dbReference type="eggNOG" id="ENOG502SMEZ">
    <property type="taxonomic scope" value="Eukaryota"/>
</dbReference>
<dbReference type="OrthoDB" id="413885at2759"/>
<dbReference type="AlphaFoldDB" id="J3PGP7"/>
<gene>
    <name evidence="4" type="primary">20353134</name>
    <name evidence="3" type="ORF">GGTG_12676</name>
</gene>
<keyword evidence="5" id="KW-1185">Reference proteome</keyword>
<reference evidence="3" key="3">
    <citation type="submission" date="2010-09" db="EMBL/GenBank/DDBJ databases">
        <title>Annotation of Gaeumannomyces graminis var. tritici R3-111a-1.</title>
        <authorList>
            <consortium name="The Broad Institute Genome Sequencing Platform"/>
            <person name="Ma L.-J."/>
            <person name="Dead R."/>
            <person name="Young S.K."/>
            <person name="Zeng Q."/>
            <person name="Gargeya S."/>
            <person name="Fitzgerald M."/>
            <person name="Haas B."/>
            <person name="Abouelleil A."/>
            <person name="Alvarado L."/>
            <person name="Arachchi H.M."/>
            <person name="Berlin A."/>
            <person name="Brown A."/>
            <person name="Chapman S.B."/>
            <person name="Chen Z."/>
            <person name="Dunbar C."/>
            <person name="Freedman E."/>
            <person name="Gearin G."/>
            <person name="Gellesch M."/>
            <person name="Goldberg J."/>
            <person name="Griggs A."/>
            <person name="Gujja S."/>
            <person name="Heiman D."/>
            <person name="Howarth C."/>
            <person name="Larson L."/>
            <person name="Lui A."/>
            <person name="MacDonald P.J.P."/>
            <person name="Mehta T."/>
            <person name="Montmayeur A."/>
            <person name="Murphy C."/>
            <person name="Neiman D."/>
            <person name="Pearson M."/>
            <person name="Priest M."/>
            <person name="Roberts A."/>
            <person name="Saif S."/>
            <person name="Shea T."/>
            <person name="Shenoy N."/>
            <person name="Sisk P."/>
            <person name="Stolte C."/>
            <person name="Sykes S."/>
            <person name="Yandava C."/>
            <person name="Wortman J."/>
            <person name="Nusbaum C."/>
            <person name="Birren B."/>
        </authorList>
    </citation>
    <scope>NUCLEOTIDE SEQUENCE</scope>
    <source>
        <strain evidence="3">R3-111a-1</strain>
    </source>
</reference>
<dbReference type="GeneID" id="20353134"/>
<evidence type="ECO:0000259" key="2">
    <source>
        <dbReference type="Pfam" id="PF16010"/>
    </source>
</evidence>
<dbReference type="VEuPathDB" id="FungiDB:GGTG_12676"/>
<dbReference type="InterPro" id="IPR053208">
    <property type="entry name" value="GMC_Oxidoreductase_CD"/>
</dbReference>
<dbReference type="RefSeq" id="XP_009228841.1">
    <property type="nucleotide sequence ID" value="XM_009230577.1"/>
</dbReference>
<dbReference type="Proteomes" id="UP000006039">
    <property type="component" value="Unassembled WGS sequence"/>
</dbReference>
<dbReference type="CDD" id="cd09630">
    <property type="entry name" value="CDH_like_cytochrome"/>
    <property type="match status" value="1"/>
</dbReference>
<dbReference type="EMBL" id="GL385403">
    <property type="protein sequence ID" value="EJT69793.1"/>
    <property type="molecule type" value="Genomic_DNA"/>
</dbReference>
<dbReference type="HOGENOM" id="CLU_081649_0_0_1"/>
<feature type="region of interest" description="Disordered" evidence="1">
    <location>
        <begin position="259"/>
        <end position="283"/>
    </location>
</feature>